<dbReference type="EnsemblPlants" id="Pp3c16_12290V3.1">
    <property type="protein sequence ID" value="Pp3c16_12290V3.1"/>
    <property type="gene ID" value="Pp3c16_12290"/>
</dbReference>
<dbReference type="HOGENOM" id="CLU_1838531_0_0_1"/>
<dbReference type="PaxDb" id="3218-PP1S15_301V6.1"/>
<reference evidence="1 3" key="1">
    <citation type="journal article" date="2008" name="Science">
        <title>The Physcomitrella genome reveals evolutionary insights into the conquest of land by plants.</title>
        <authorList>
            <person name="Rensing S."/>
            <person name="Lang D."/>
            <person name="Zimmer A."/>
            <person name="Terry A."/>
            <person name="Salamov A."/>
            <person name="Shapiro H."/>
            <person name="Nishiyama T."/>
            <person name="Perroud P.-F."/>
            <person name="Lindquist E."/>
            <person name="Kamisugi Y."/>
            <person name="Tanahashi T."/>
            <person name="Sakakibara K."/>
            <person name="Fujita T."/>
            <person name="Oishi K."/>
            <person name="Shin-I T."/>
            <person name="Kuroki Y."/>
            <person name="Toyoda A."/>
            <person name="Suzuki Y."/>
            <person name="Hashimoto A."/>
            <person name="Yamaguchi K."/>
            <person name="Sugano A."/>
            <person name="Kohara Y."/>
            <person name="Fujiyama A."/>
            <person name="Anterola A."/>
            <person name="Aoki S."/>
            <person name="Ashton N."/>
            <person name="Barbazuk W.B."/>
            <person name="Barker E."/>
            <person name="Bennetzen J."/>
            <person name="Bezanilla M."/>
            <person name="Blankenship R."/>
            <person name="Cho S.H."/>
            <person name="Dutcher S."/>
            <person name="Estelle M."/>
            <person name="Fawcett J.A."/>
            <person name="Gundlach H."/>
            <person name="Hanada K."/>
            <person name="Heyl A."/>
            <person name="Hicks K.A."/>
            <person name="Hugh J."/>
            <person name="Lohr M."/>
            <person name="Mayer K."/>
            <person name="Melkozernov A."/>
            <person name="Murata T."/>
            <person name="Nelson D."/>
            <person name="Pils B."/>
            <person name="Prigge M."/>
            <person name="Reiss B."/>
            <person name="Renner T."/>
            <person name="Rombauts S."/>
            <person name="Rushton P."/>
            <person name="Sanderfoot A."/>
            <person name="Schween G."/>
            <person name="Shiu S.-H."/>
            <person name="Stueber K."/>
            <person name="Theodoulou F.L."/>
            <person name="Tu H."/>
            <person name="Van de Peer Y."/>
            <person name="Verrier P.J."/>
            <person name="Waters E."/>
            <person name="Wood A."/>
            <person name="Yang L."/>
            <person name="Cove D."/>
            <person name="Cuming A."/>
            <person name="Hasebe M."/>
            <person name="Lucas S."/>
            <person name="Mishler D.B."/>
            <person name="Reski R."/>
            <person name="Grigoriev I."/>
            <person name="Quatrano R.S."/>
            <person name="Boore J.L."/>
        </authorList>
    </citation>
    <scope>NUCLEOTIDE SEQUENCE [LARGE SCALE GENOMIC DNA]</scope>
    <source>
        <strain evidence="2 3">cv. Gransden 2004</strain>
    </source>
</reference>
<dbReference type="Gramene" id="Pp3c16_12290V3.1">
    <property type="protein sequence ID" value="Pp3c16_12290V3.1"/>
    <property type="gene ID" value="Pp3c16_12290"/>
</dbReference>
<accession>A9RL98</accession>
<dbReference type="AlphaFoldDB" id="A9RL98"/>
<organism evidence="1">
    <name type="scientific">Physcomitrium patens</name>
    <name type="common">Spreading-leaved earth moss</name>
    <name type="synonym">Physcomitrella patens</name>
    <dbReference type="NCBI Taxonomy" id="3218"/>
    <lineage>
        <taxon>Eukaryota</taxon>
        <taxon>Viridiplantae</taxon>
        <taxon>Streptophyta</taxon>
        <taxon>Embryophyta</taxon>
        <taxon>Bryophyta</taxon>
        <taxon>Bryophytina</taxon>
        <taxon>Bryopsida</taxon>
        <taxon>Funariidae</taxon>
        <taxon>Funariales</taxon>
        <taxon>Funariaceae</taxon>
        <taxon>Physcomitrium</taxon>
    </lineage>
</organism>
<dbReference type="Proteomes" id="UP000006727">
    <property type="component" value="Chromosome 16"/>
</dbReference>
<sequence>MTVMPQEHANACLLGHGLFFFAFDQIGALPHRPPYMGCCCTTKRRLRPQHHNKHRTALPCTHSRPRAASHTRGRSTLRRFPIVVLIRLLVEKPKFARMLSRSDLASLAGGGDALKGSDRDGVTGRMRMQEVGGLCPDSDA</sequence>
<evidence type="ECO:0000313" key="3">
    <source>
        <dbReference type="Proteomes" id="UP000006727"/>
    </source>
</evidence>
<dbReference type="EMBL" id="ABEU02000016">
    <property type="protein sequence ID" value="PNR37750.1"/>
    <property type="molecule type" value="Genomic_DNA"/>
</dbReference>
<reference evidence="2" key="3">
    <citation type="submission" date="2020-12" db="UniProtKB">
        <authorList>
            <consortium name="EnsemblPlants"/>
        </authorList>
    </citation>
    <scope>IDENTIFICATION</scope>
</reference>
<reference evidence="1 3" key="2">
    <citation type="journal article" date="2018" name="Plant J.">
        <title>The Physcomitrella patens chromosome-scale assembly reveals moss genome structure and evolution.</title>
        <authorList>
            <person name="Lang D."/>
            <person name="Ullrich K.K."/>
            <person name="Murat F."/>
            <person name="Fuchs J."/>
            <person name="Jenkins J."/>
            <person name="Haas F.B."/>
            <person name="Piednoel M."/>
            <person name="Gundlach H."/>
            <person name="Van Bel M."/>
            <person name="Meyberg R."/>
            <person name="Vives C."/>
            <person name="Morata J."/>
            <person name="Symeonidi A."/>
            <person name="Hiss M."/>
            <person name="Muchero W."/>
            <person name="Kamisugi Y."/>
            <person name="Saleh O."/>
            <person name="Blanc G."/>
            <person name="Decker E.L."/>
            <person name="van Gessel N."/>
            <person name="Grimwood J."/>
            <person name="Hayes R.D."/>
            <person name="Graham S.W."/>
            <person name="Gunter L.E."/>
            <person name="McDaniel S.F."/>
            <person name="Hoernstein S.N.W."/>
            <person name="Larsson A."/>
            <person name="Li F.W."/>
            <person name="Perroud P.F."/>
            <person name="Phillips J."/>
            <person name="Ranjan P."/>
            <person name="Rokshar D.S."/>
            <person name="Rothfels C.J."/>
            <person name="Schneider L."/>
            <person name="Shu S."/>
            <person name="Stevenson D.W."/>
            <person name="Thummler F."/>
            <person name="Tillich M."/>
            <person name="Villarreal Aguilar J.C."/>
            <person name="Widiez T."/>
            <person name="Wong G.K."/>
            <person name="Wymore A."/>
            <person name="Zhang Y."/>
            <person name="Zimmer A.D."/>
            <person name="Quatrano R.S."/>
            <person name="Mayer K.F.X."/>
            <person name="Goodstein D."/>
            <person name="Casacuberta J.M."/>
            <person name="Vandepoele K."/>
            <person name="Reski R."/>
            <person name="Cuming A.C."/>
            <person name="Tuskan G.A."/>
            <person name="Maumus F."/>
            <person name="Salse J."/>
            <person name="Schmutz J."/>
            <person name="Rensing S.A."/>
        </authorList>
    </citation>
    <scope>NUCLEOTIDE SEQUENCE [LARGE SCALE GENOMIC DNA]</scope>
    <source>
        <strain evidence="2 3">cv. Gransden 2004</strain>
    </source>
</reference>
<evidence type="ECO:0000313" key="2">
    <source>
        <dbReference type="EnsemblPlants" id="Pp3c16_12290V3.1"/>
    </source>
</evidence>
<evidence type="ECO:0000313" key="1">
    <source>
        <dbReference type="EMBL" id="PNR37750.1"/>
    </source>
</evidence>
<name>A9RL98_PHYPA</name>
<keyword evidence="3" id="KW-1185">Reference proteome</keyword>
<gene>
    <name evidence="1" type="ORF">PHYPA_020859</name>
</gene>
<protein>
    <submittedName>
        <fullName evidence="1 2">Uncharacterized protein</fullName>
    </submittedName>
</protein>
<dbReference type="InParanoid" id="A9RL98"/>
<proteinExistence type="predicted"/>